<sequence length="49" mass="5532">MAHDQVRLLDRVNARTVPTFTMAPSLLRVSFLEQRLKLILAVRGDPDGI</sequence>
<gene>
    <name evidence="1" type="ORF">KS407_17495</name>
</gene>
<comment type="caution">
    <text evidence="1">The sequence shown here is derived from an EMBL/GenBank/DDBJ whole genome shotgun (WGS) entry which is preliminary data.</text>
</comment>
<organism evidence="1 2">
    <name type="scientific">Evansella alkalicola</name>
    <dbReference type="NCBI Taxonomy" id="745819"/>
    <lineage>
        <taxon>Bacteria</taxon>
        <taxon>Bacillati</taxon>
        <taxon>Bacillota</taxon>
        <taxon>Bacilli</taxon>
        <taxon>Bacillales</taxon>
        <taxon>Bacillaceae</taxon>
        <taxon>Evansella</taxon>
    </lineage>
</organism>
<evidence type="ECO:0000313" key="1">
    <source>
        <dbReference type="EMBL" id="MBU9723216.1"/>
    </source>
</evidence>
<proteinExistence type="predicted"/>
<evidence type="ECO:0000313" key="2">
    <source>
        <dbReference type="Proteomes" id="UP000790580"/>
    </source>
</evidence>
<keyword evidence="2" id="KW-1185">Reference proteome</keyword>
<accession>A0ABS6JXB5</accession>
<dbReference type="Proteomes" id="UP000790580">
    <property type="component" value="Unassembled WGS sequence"/>
</dbReference>
<dbReference type="EMBL" id="JAHQCR010000072">
    <property type="protein sequence ID" value="MBU9723216.1"/>
    <property type="molecule type" value="Genomic_DNA"/>
</dbReference>
<name>A0ABS6JXB5_9BACI</name>
<protein>
    <submittedName>
        <fullName evidence="1">Uncharacterized protein</fullName>
    </submittedName>
</protein>
<reference evidence="1 2" key="1">
    <citation type="submission" date="2021-06" db="EMBL/GenBank/DDBJ databases">
        <title>Bacillus sp. RD4P76, an endophyte from a halophyte.</title>
        <authorList>
            <person name="Sun J.-Q."/>
        </authorList>
    </citation>
    <scope>NUCLEOTIDE SEQUENCE [LARGE SCALE GENOMIC DNA]</scope>
    <source>
        <strain evidence="1 2">JCM 17098</strain>
    </source>
</reference>
<dbReference type="RefSeq" id="WP_216943380.1">
    <property type="nucleotide sequence ID" value="NZ_JAHQCR010000072.1"/>
</dbReference>